<comment type="caution">
    <text evidence="2">The sequence shown here is derived from an EMBL/GenBank/DDBJ whole genome shotgun (WGS) entry which is preliminary data.</text>
</comment>
<organism evidence="2 3">
    <name type="scientific">Mesorhizobium humile</name>
    <dbReference type="NCBI Taxonomy" id="3072313"/>
    <lineage>
        <taxon>Bacteria</taxon>
        <taxon>Pseudomonadati</taxon>
        <taxon>Pseudomonadota</taxon>
        <taxon>Alphaproteobacteria</taxon>
        <taxon>Hyphomicrobiales</taxon>
        <taxon>Phyllobacteriaceae</taxon>
        <taxon>Mesorhizobium</taxon>
    </lineage>
</organism>
<sequence length="331" mass="35605">MVLATGAVRAKADSTFFDYPQTTLDGKVTANLSIPLERCREICSERSGCMGFDYSHEAGVCRMFENVAGAKANSARTAGARHKVAGYGSPSNPPANDAAVALLARSWQCLPASENANKLHLSWTVVFERGWKTASGEATFVDRRIQTVRNTDANAATTLSLETTFQVGWSKVAAVEIDRTLITLRCANGDSCIRDLSSTSLSTDCRGFCGGQPWNSEAQKSSQRLRFCSADAASNAAAALRQLNAAIVVSAATPRELRDPALVCWITDPSGTPLNIRNRPFGDLTGEVLQNSRAINVTQFSWDSKGHPWAAVPGGWSSAKYMTCQAPDPYQ</sequence>
<gene>
    <name evidence="2" type="ORF">RFM52_17740</name>
</gene>
<dbReference type="InterPro" id="IPR003609">
    <property type="entry name" value="Pan_app"/>
</dbReference>
<keyword evidence="3" id="KW-1185">Reference proteome</keyword>
<evidence type="ECO:0000313" key="2">
    <source>
        <dbReference type="EMBL" id="MDX8487052.1"/>
    </source>
</evidence>
<evidence type="ECO:0000259" key="1">
    <source>
        <dbReference type="Pfam" id="PF00024"/>
    </source>
</evidence>
<dbReference type="Proteomes" id="UP001280156">
    <property type="component" value="Unassembled WGS sequence"/>
</dbReference>
<dbReference type="RefSeq" id="WP_320292983.1">
    <property type="nucleotide sequence ID" value="NZ_JAVIIU010000001.1"/>
</dbReference>
<protein>
    <submittedName>
        <fullName evidence="2">PAN domain-containing protein</fullName>
    </submittedName>
</protein>
<feature type="domain" description="Apple" evidence="1">
    <location>
        <begin position="16"/>
        <end position="74"/>
    </location>
</feature>
<name>A0ABU4YJC2_9HYPH</name>
<proteinExistence type="predicted"/>
<reference evidence="2 3" key="1">
    <citation type="submission" date="2023-08" db="EMBL/GenBank/DDBJ databases">
        <title>Implementing the SeqCode for naming new Mesorhizobium species isolated from Vachellia karroo root nodules.</title>
        <authorList>
            <person name="Van Lill M."/>
        </authorList>
    </citation>
    <scope>NUCLEOTIDE SEQUENCE [LARGE SCALE GENOMIC DNA]</scope>
    <source>
        <strain evidence="2 3">VK2B</strain>
    </source>
</reference>
<dbReference type="EMBL" id="JAVIIV010000011">
    <property type="protein sequence ID" value="MDX8487052.1"/>
    <property type="molecule type" value="Genomic_DNA"/>
</dbReference>
<accession>A0ABU4YJC2</accession>
<evidence type="ECO:0000313" key="3">
    <source>
        <dbReference type="Proteomes" id="UP001280156"/>
    </source>
</evidence>
<dbReference type="Pfam" id="PF00024">
    <property type="entry name" value="PAN_1"/>
    <property type="match status" value="1"/>
</dbReference>